<feature type="domain" description="FAD-binding FR-type" evidence="2">
    <location>
        <begin position="330"/>
        <end position="454"/>
    </location>
</feature>
<dbReference type="PANTHER" id="PTHR42815">
    <property type="entry name" value="FAD-BINDING, PUTATIVE (AFU_ORTHOLOGUE AFUA_6G07600)-RELATED"/>
    <property type="match status" value="1"/>
</dbReference>
<reference evidence="3" key="1">
    <citation type="submission" date="2021-01" db="EMBL/GenBank/DDBJ databases">
        <authorList>
            <person name="Corre E."/>
            <person name="Pelletier E."/>
            <person name="Niang G."/>
            <person name="Scheremetjew M."/>
            <person name="Finn R."/>
            <person name="Kale V."/>
            <person name="Holt S."/>
            <person name="Cochrane G."/>
            <person name="Meng A."/>
            <person name="Brown T."/>
            <person name="Cohen L."/>
        </authorList>
    </citation>
    <scope>NUCLEOTIDE SEQUENCE</scope>
    <source>
        <strain evidence="3">CCCM811</strain>
    </source>
</reference>
<accession>A0A7S4DYC0</accession>
<dbReference type="Gene3D" id="2.40.30.10">
    <property type="entry name" value="Translation factors"/>
    <property type="match status" value="1"/>
</dbReference>
<dbReference type="InterPro" id="IPR001433">
    <property type="entry name" value="OxRdtase_FAD/NAD-bd"/>
</dbReference>
<name>A0A7S4DYC0_9EUKA</name>
<dbReference type="SUPFAM" id="SSF52343">
    <property type="entry name" value="Ferredoxin reductase-like, C-terminal NADP-linked domain"/>
    <property type="match status" value="1"/>
</dbReference>
<proteinExistence type="predicted"/>
<dbReference type="InterPro" id="IPR017927">
    <property type="entry name" value="FAD-bd_FR_type"/>
</dbReference>
<dbReference type="GO" id="GO:0016491">
    <property type="term" value="F:oxidoreductase activity"/>
    <property type="evidence" value="ECO:0007669"/>
    <property type="project" value="InterPro"/>
</dbReference>
<dbReference type="EMBL" id="HBIV01043358">
    <property type="protein sequence ID" value="CAE0678644.1"/>
    <property type="molecule type" value="Transcribed_RNA"/>
</dbReference>
<dbReference type="Pfam" id="PF01243">
    <property type="entry name" value="PNPOx_N"/>
    <property type="match status" value="1"/>
</dbReference>
<feature type="region of interest" description="Disordered" evidence="1">
    <location>
        <begin position="351"/>
        <end position="374"/>
    </location>
</feature>
<dbReference type="InterPro" id="IPR011576">
    <property type="entry name" value="Pyridox_Oxase_N"/>
</dbReference>
<dbReference type="Gene3D" id="3.40.50.80">
    <property type="entry name" value="Nucleotide-binding domain of ferredoxin-NADP reductase (FNR) module"/>
    <property type="match status" value="1"/>
</dbReference>
<evidence type="ECO:0000256" key="1">
    <source>
        <dbReference type="SAM" id="MobiDB-lite"/>
    </source>
</evidence>
<dbReference type="SUPFAM" id="SSF50475">
    <property type="entry name" value="FMN-binding split barrel"/>
    <property type="match status" value="1"/>
</dbReference>
<dbReference type="Pfam" id="PF00175">
    <property type="entry name" value="NAD_binding_1"/>
    <property type="match status" value="1"/>
</dbReference>
<dbReference type="InterPro" id="IPR039261">
    <property type="entry name" value="FNR_nucleotide-bd"/>
</dbReference>
<dbReference type="PROSITE" id="PS51384">
    <property type="entry name" value="FAD_FR"/>
    <property type="match status" value="1"/>
</dbReference>
<dbReference type="InterPro" id="IPR012349">
    <property type="entry name" value="Split_barrel_FMN-bd"/>
</dbReference>
<dbReference type="Gene3D" id="2.30.110.10">
    <property type="entry name" value="Electron Transport, Fmn-binding Protein, Chain A"/>
    <property type="match status" value="1"/>
</dbReference>
<organism evidence="3">
    <name type="scientific">Lotharella globosa</name>
    <dbReference type="NCBI Taxonomy" id="91324"/>
    <lineage>
        <taxon>Eukaryota</taxon>
        <taxon>Sar</taxon>
        <taxon>Rhizaria</taxon>
        <taxon>Cercozoa</taxon>
        <taxon>Chlorarachniophyceae</taxon>
        <taxon>Lotharella</taxon>
    </lineage>
</organism>
<dbReference type="InterPro" id="IPR017938">
    <property type="entry name" value="Riboflavin_synthase-like_b-brl"/>
</dbReference>
<dbReference type="PANTHER" id="PTHR42815:SF2">
    <property type="entry name" value="FAD-BINDING, PUTATIVE (AFU_ORTHOLOGUE AFUA_6G07600)-RELATED"/>
    <property type="match status" value="1"/>
</dbReference>
<gene>
    <name evidence="3" type="ORF">LGLO00237_LOCUS30426</name>
</gene>
<protein>
    <recommendedName>
        <fullName evidence="2">FAD-binding FR-type domain-containing protein</fullName>
    </recommendedName>
</protein>
<sequence>MTKSTPILGEFKPSAMGVFHETNYKMQERYYGKREDAKAHYFRDWIPKQHEDFYNKLPFTVLATADDADDLWVSVVTGEPGKKFMSATPTDVTFVGLDKMAANDDPLFKSMKPKRPMGMLGIELHTRRRNRLNGVIELNSSGEYKIGGPILSFGNCPQYITERKWKFKPQSARAPAKITSLSTSLSKQQQALISAATTMFIGTGHPATGIDASHRGGPIGFVRVVDAHTIMWPDFPGNHMLKSLGNIEANGKLGVWFGDFVSGSVIQMTGKGRIVWGNSEEGRKEAKALRDAAISTETARFPDNFNWVVFRAEKIVERSDALAVQWDLRDDYVDLEVTRIEQETKDIKSFYLSRSSTKPNSNRKREGQDQKGLTAPIPGQYLPIFVNPSTHAYVRGDNSKPLDRTYTISGYSDKHYRLTIKRVRRGKVSNFFHDEVKEGTVIQSRDPQGHFVLQNVVSEHNTRQAETPDQVVFISAGIGITPVLSILRDLVTKVEADPKTFPTPPSIMWVYGTQGPEALPRTLHKEVSTLVSRYRKVGGKAIQLTQFSQYTPEKLREATFSPSEAEDVRTGRMTAQGLKQWLKDKGIASKTSHFYVCGPTGFMGMLSTALEGCENVFTETFGPSAAAPRT</sequence>
<evidence type="ECO:0000313" key="3">
    <source>
        <dbReference type="EMBL" id="CAE0678644.1"/>
    </source>
</evidence>
<evidence type="ECO:0000259" key="2">
    <source>
        <dbReference type="PROSITE" id="PS51384"/>
    </source>
</evidence>
<dbReference type="AlphaFoldDB" id="A0A7S4DYC0"/>
<dbReference type="SUPFAM" id="SSF63380">
    <property type="entry name" value="Riboflavin synthase domain-like"/>
    <property type="match status" value="1"/>
</dbReference>